<dbReference type="InterPro" id="IPR009524">
    <property type="entry name" value="CFAP68"/>
</dbReference>
<evidence type="ECO:0000256" key="1">
    <source>
        <dbReference type="ARBA" id="ARBA00004611"/>
    </source>
</evidence>
<keyword evidence="2" id="KW-0963">Cytoplasm</keyword>
<evidence type="ECO:0000256" key="5">
    <source>
        <dbReference type="ARBA" id="ARBA00023212"/>
    </source>
</evidence>
<evidence type="ECO:0000256" key="4">
    <source>
        <dbReference type="ARBA" id="ARBA00023069"/>
    </source>
</evidence>
<reference evidence="9" key="1">
    <citation type="submission" date="2022-03" db="EMBL/GenBank/DDBJ databases">
        <authorList>
            <person name="Alioto T."/>
            <person name="Alioto T."/>
            <person name="Gomez Garrido J."/>
        </authorList>
    </citation>
    <scope>NUCLEOTIDE SEQUENCE</scope>
</reference>
<gene>
    <name evidence="9" type="ORF">PECUL_23A018340</name>
</gene>
<keyword evidence="6" id="KW-0966">Cell projection</keyword>
<dbReference type="EMBL" id="OW240921">
    <property type="protein sequence ID" value="CAH2320286.1"/>
    <property type="molecule type" value="Genomic_DNA"/>
</dbReference>
<sequence length="150" mass="17633">MSERLFYRPGYGSLINSDGHGEVWMDIDPSSKFKQYGWRCTTNEDSYSNKTLMGNWNQDRYDLCKLKERKPMPSQFAHYYQTSHSVEYPKKDTSVNRQVFKKEPHIFPGHQPELDSTQGKNLMTTCYMIDFQRCLPTTHNALSKKMVLFA</sequence>
<dbReference type="GO" id="GO:0005930">
    <property type="term" value="C:axoneme"/>
    <property type="evidence" value="ECO:0007669"/>
    <property type="project" value="UniProtKB-ARBA"/>
</dbReference>
<comment type="subcellular location">
    <subcellularLocation>
        <location evidence="1">Cytoplasm</location>
        <location evidence="1">Cytoskeleton</location>
        <location evidence="1">Flagellum axoneme</location>
    </subcellularLocation>
</comment>
<keyword evidence="10" id="KW-1185">Reference proteome</keyword>
<organism evidence="9 10">
    <name type="scientific">Pelobates cultripes</name>
    <name type="common">Western spadefoot toad</name>
    <dbReference type="NCBI Taxonomy" id="61616"/>
    <lineage>
        <taxon>Eukaryota</taxon>
        <taxon>Metazoa</taxon>
        <taxon>Chordata</taxon>
        <taxon>Craniata</taxon>
        <taxon>Vertebrata</taxon>
        <taxon>Euteleostomi</taxon>
        <taxon>Amphibia</taxon>
        <taxon>Batrachia</taxon>
        <taxon>Anura</taxon>
        <taxon>Pelobatoidea</taxon>
        <taxon>Pelobatidae</taxon>
        <taxon>Pelobates</taxon>
    </lineage>
</organism>
<evidence type="ECO:0000313" key="9">
    <source>
        <dbReference type="EMBL" id="CAH2320286.1"/>
    </source>
</evidence>
<evidence type="ECO:0000256" key="3">
    <source>
        <dbReference type="ARBA" id="ARBA00022846"/>
    </source>
</evidence>
<dbReference type="InterPro" id="IPR037662">
    <property type="entry name" value="CFAP68/107"/>
</dbReference>
<dbReference type="PANTHER" id="PTHR31180">
    <property type="entry name" value="CILIA- AND FLAGELLA-ASSOCIATED PROTEIN 107-RELATED"/>
    <property type="match status" value="1"/>
</dbReference>
<evidence type="ECO:0000313" key="10">
    <source>
        <dbReference type="Proteomes" id="UP001295444"/>
    </source>
</evidence>
<accession>A0AAD1T6T9</accession>
<keyword evidence="5" id="KW-0206">Cytoskeleton</keyword>
<evidence type="ECO:0000256" key="2">
    <source>
        <dbReference type="ARBA" id="ARBA00022490"/>
    </source>
</evidence>
<proteinExistence type="predicted"/>
<dbReference type="Proteomes" id="UP001295444">
    <property type="component" value="Chromosome 10"/>
</dbReference>
<dbReference type="GO" id="GO:0030317">
    <property type="term" value="P:flagellated sperm motility"/>
    <property type="evidence" value="ECO:0007669"/>
    <property type="project" value="InterPro"/>
</dbReference>
<comment type="function">
    <text evidence="7">Microtubule inner protein (MIP) part of the dynein-decorated doublet microtubules (DMTs) in cilia axoneme, which is required for motile cilia beating.</text>
</comment>
<name>A0AAD1T6T9_PELCU</name>
<dbReference type="GO" id="GO:0005634">
    <property type="term" value="C:nucleus"/>
    <property type="evidence" value="ECO:0007669"/>
    <property type="project" value="InterPro"/>
</dbReference>
<dbReference type="PANTHER" id="PTHR31180:SF3">
    <property type="entry name" value="EXPRESSED SEQUENCE EH456644"/>
    <property type="match status" value="1"/>
</dbReference>
<evidence type="ECO:0000256" key="6">
    <source>
        <dbReference type="ARBA" id="ARBA00023273"/>
    </source>
</evidence>
<dbReference type="Pfam" id="PF06608">
    <property type="entry name" value="CFAP68"/>
    <property type="match status" value="1"/>
</dbReference>
<dbReference type="AlphaFoldDB" id="A0AAD1T6T9"/>
<keyword evidence="4" id="KW-0969">Cilium</keyword>
<keyword evidence="3" id="KW-0282">Flagellum</keyword>
<evidence type="ECO:0000256" key="7">
    <source>
        <dbReference type="ARBA" id="ARBA00035003"/>
    </source>
</evidence>
<comment type="subunit">
    <text evidence="8">Microtubule inner protein component of sperm flagellar doublet microtubules.</text>
</comment>
<evidence type="ECO:0000256" key="8">
    <source>
        <dbReference type="ARBA" id="ARBA00046435"/>
    </source>
</evidence>
<protein>
    <submittedName>
        <fullName evidence="9">UPF0686 C11orf1 homolog</fullName>
    </submittedName>
</protein>